<keyword evidence="5" id="KW-1185">Reference proteome</keyword>
<dbReference type="Gene3D" id="3.60.21.10">
    <property type="match status" value="1"/>
</dbReference>
<dbReference type="InterPro" id="IPR029052">
    <property type="entry name" value="Metallo-depent_PP-like"/>
</dbReference>
<protein>
    <recommendedName>
        <fullName evidence="2">Phosphoesterase</fullName>
        <ecNumber evidence="2">3.1.4.-</ecNumber>
    </recommendedName>
</protein>
<dbReference type="EMBL" id="ADGQ01000056">
    <property type="protein sequence ID" value="EFM64623.1"/>
    <property type="molecule type" value="Genomic_DNA"/>
</dbReference>
<evidence type="ECO:0000313" key="4">
    <source>
        <dbReference type="EMBL" id="EFM64623.1"/>
    </source>
</evidence>
<comment type="cofactor">
    <cofactor evidence="2">
        <name>a divalent metal cation</name>
        <dbReference type="ChEBI" id="CHEBI:60240"/>
    </cofactor>
</comment>
<dbReference type="RefSeq" id="WP_007789714.1">
    <property type="nucleotide sequence ID" value="NZ_ADGQ01000056.1"/>
</dbReference>
<proteinExistence type="inferred from homology"/>
<dbReference type="InterPro" id="IPR000979">
    <property type="entry name" value="Phosphodiesterase_MJ0936/Vps29"/>
</dbReference>
<dbReference type="NCBIfam" id="TIGR00040">
    <property type="entry name" value="yfcE"/>
    <property type="match status" value="1"/>
</dbReference>
<evidence type="ECO:0000256" key="1">
    <source>
        <dbReference type="ARBA" id="ARBA00008950"/>
    </source>
</evidence>
<feature type="domain" description="Calcineurin-like phosphoesterase" evidence="3">
    <location>
        <begin position="1"/>
        <end position="147"/>
    </location>
</feature>
<dbReference type="GeneID" id="84800720"/>
<reference evidence="4 5" key="1">
    <citation type="submission" date="2010-08" db="EMBL/GenBank/DDBJ databases">
        <authorList>
            <person name="Harkins D.M."/>
            <person name="Madupu R."/>
            <person name="Durkin A.S."/>
            <person name="Torralba M."/>
            <person name="Methe B."/>
            <person name="Sutton G.G."/>
            <person name="Nelson K.E."/>
        </authorList>
    </citation>
    <scope>NUCLEOTIDE SEQUENCE [LARGE SCALE GENOMIC DNA]</scope>
    <source>
        <strain evidence="4 5">DSM 17678</strain>
    </source>
</reference>
<dbReference type="GO" id="GO:0016787">
    <property type="term" value="F:hydrolase activity"/>
    <property type="evidence" value="ECO:0007669"/>
    <property type="project" value="UniProtKB-UniRule"/>
</dbReference>
<keyword evidence="4" id="KW-0378">Hydrolase</keyword>
<comment type="caution">
    <text evidence="4">The sequence shown here is derived from an EMBL/GenBank/DDBJ whole genome shotgun (WGS) entry which is preliminary data.</text>
</comment>
<dbReference type="eggNOG" id="COG0622">
    <property type="taxonomic scope" value="Bacteria"/>
</dbReference>
<evidence type="ECO:0000256" key="2">
    <source>
        <dbReference type="RuleBase" id="RU362039"/>
    </source>
</evidence>
<dbReference type="SUPFAM" id="SSF56300">
    <property type="entry name" value="Metallo-dependent phosphatases"/>
    <property type="match status" value="1"/>
</dbReference>
<dbReference type="InterPro" id="IPR024654">
    <property type="entry name" value="Calcineurin-like_PHP_lpxH"/>
</dbReference>
<dbReference type="Proteomes" id="UP000003244">
    <property type="component" value="Unassembled WGS sequence"/>
</dbReference>
<dbReference type="AlphaFoldDB" id="E0E383"/>
<dbReference type="EC" id="3.1.4.-" evidence="2"/>
<dbReference type="CDD" id="cd00841">
    <property type="entry name" value="MPP_YfcE"/>
    <property type="match status" value="1"/>
</dbReference>
<dbReference type="STRING" id="596315.HMPREF0634_1497"/>
<accession>E0E383</accession>
<evidence type="ECO:0000259" key="3">
    <source>
        <dbReference type="Pfam" id="PF12850"/>
    </source>
</evidence>
<dbReference type="OrthoDB" id="9800565at2"/>
<dbReference type="GO" id="GO:0046872">
    <property type="term" value="F:metal ion binding"/>
    <property type="evidence" value="ECO:0007669"/>
    <property type="project" value="UniProtKB-KW"/>
</dbReference>
<keyword evidence="2" id="KW-0479">Metal-binding</keyword>
<dbReference type="Pfam" id="PF12850">
    <property type="entry name" value="Metallophos_2"/>
    <property type="match status" value="1"/>
</dbReference>
<comment type="similarity">
    <text evidence="1 2">Belongs to the metallophosphoesterase superfamily. YfcE family.</text>
</comment>
<dbReference type="PANTHER" id="PTHR11124">
    <property type="entry name" value="VACUOLAR SORTING PROTEIN VPS29"/>
    <property type="match status" value="1"/>
</dbReference>
<gene>
    <name evidence="4" type="ORF">HMPREF0634_1497</name>
</gene>
<organism evidence="4 5">
    <name type="scientific">Peptostreptococcus stomatis DSM 17678</name>
    <dbReference type="NCBI Taxonomy" id="596315"/>
    <lineage>
        <taxon>Bacteria</taxon>
        <taxon>Bacillati</taxon>
        <taxon>Bacillota</taxon>
        <taxon>Clostridia</taxon>
        <taxon>Peptostreptococcales</taxon>
        <taxon>Peptostreptococcaceae</taxon>
        <taxon>Peptostreptococcus</taxon>
    </lineage>
</organism>
<evidence type="ECO:0000313" key="5">
    <source>
        <dbReference type="Proteomes" id="UP000003244"/>
    </source>
</evidence>
<sequence length="157" mass="17715">MKLLILSDTHGNRRSMDKLVPFISQEIDLMIHAGDNFRDSIYLKDKTSKPIMAVRGNCDFEIADGELVFELEGLTFMLVHGHMHRVKYGLEVLAQDAHEKGADIVIFGHTHIKENKIIGGVEMINPGSLSLPRDGIKGSYVVMDLENGKYTYSYYDN</sequence>
<dbReference type="InterPro" id="IPR041802">
    <property type="entry name" value="MPP_YfcE"/>
</dbReference>
<name>E0E383_9FIRM</name>